<keyword evidence="3" id="KW-1185">Reference proteome</keyword>
<dbReference type="Proteomes" id="UP000075902">
    <property type="component" value="Unassembled WGS sequence"/>
</dbReference>
<name>A0A182UGT3_9DIPT</name>
<accession>A0A182UGT3</accession>
<dbReference type="EnsemblMetazoa" id="AMEC020134-RA">
    <property type="protein sequence ID" value="AMEC020134-PA"/>
    <property type="gene ID" value="AMEC020134"/>
</dbReference>
<evidence type="ECO:0000313" key="3">
    <source>
        <dbReference type="Proteomes" id="UP000075902"/>
    </source>
</evidence>
<evidence type="ECO:0000313" key="2">
    <source>
        <dbReference type="EnsemblMetazoa" id="AMEC020134-PA"/>
    </source>
</evidence>
<evidence type="ECO:0000256" key="1">
    <source>
        <dbReference type="SAM" id="SignalP"/>
    </source>
</evidence>
<keyword evidence="1" id="KW-0732">Signal</keyword>
<reference evidence="2" key="2">
    <citation type="submission" date="2020-05" db="UniProtKB">
        <authorList>
            <consortium name="EnsemblMetazoa"/>
        </authorList>
    </citation>
    <scope>IDENTIFICATION</scope>
    <source>
        <strain evidence="2">CM1001059</strain>
    </source>
</reference>
<dbReference type="AlphaFoldDB" id="A0A182UGT3"/>
<organism evidence="2 3">
    <name type="scientific">Anopheles melas</name>
    <dbReference type="NCBI Taxonomy" id="34690"/>
    <lineage>
        <taxon>Eukaryota</taxon>
        <taxon>Metazoa</taxon>
        <taxon>Ecdysozoa</taxon>
        <taxon>Arthropoda</taxon>
        <taxon>Hexapoda</taxon>
        <taxon>Insecta</taxon>
        <taxon>Pterygota</taxon>
        <taxon>Neoptera</taxon>
        <taxon>Endopterygota</taxon>
        <taxon>Diptera</taxon>
        <taxon>Nematocera</taxon>
        <taxon>Culicoidea</taxon>
        <taxon>Culicidae</taxon>
        <taxon>Anophelinae</taxon>
        <taxon>Anopheles</taxon>
    </lineage>
</organism>
<protein>
    <submittedName>
        <fullName evidence="2">Uncharacterized protein</fullName>
    </submittedName>
</protein>
<reference evidence="3" key="1">
    <citation type="submission" date="2014-01" db="EMBL/GenBank/DDBJ databases">
        <title>The Genome Sequence of Anopheles melas CM1001059_A (V2).</title>
        <authorList>
            <consortium name="The Broad Institute Genomics Platform"/>
            <person name="Neafsey D.E."/>
            <person name="Besansky N."/>
            <person name="Howell P."/>
            <person name="Walton C."/>
            <person name="Young S.K."/>
            <person name="Zeng Q."/>
            <person name="Gargeya S."/>
            <person name="Fitzgerald M."/>
            <person name="Haas B."/>
            <person name="Abouelleil A."/>
            <person name="Allen A.W."/>
            <person name="Alvarado L."/>
            <person name="Arachchi H.M."/>
            <person name="Berlin A.M."/>
            <person name="Chapman S.B."/>
            <person name="Gainer-Dewar J."/>
            <person name="Goldberg J."/>
            <person name="Griggs A."/>
            <person name="Gujja S."/>
            <person name="Hansen M."/>
            <person name="Howarth C."/>
            <person name="Imamovic A."/>
            <person name="Ireland A."/>
            <person name="Larimer J."/>
            <person name="McCowan C."/>
            <person name="Murphy C."/>
            <person name="Pearson M."/>
            <person name="Poon T.W."/>
            <person name="Priest M."/>
            <person name="Roberts A."/>
            <person name="Saif S."/>
            <person name="Shea T."/>
            <person name="Sisk P."/>
            <person name="Sykes S."/>
            <person name="Wortman J."/>
            <person name="Nusbaum C."/>
            <person name="Birren B."/>
        </authorList>
    </citation>
    <scope>NUCLEOTIDE SEQUENCE [LARGE SCALE GENOMIC DNA]</scope>
    <source>
        <strain evidence="3">CM1001059</strain>
    </source>
</reference>
<proteinExistence type="predicted"/>
<sequence>MVQVFQILRIVLMLPLLICCSGTAEDTAQLGTKQLIIIHPAIDALTGLWSAFQGETTTRAPGGLRVPTRPSTEVPPGHYEALEELLANVMKANEELHRQSPRS</sequence>
<feature type="chain" id="PRO_5008138203" evidence="1">
    <location>
        <begin position="25"/>
        <end position="103"/>
    </location>
</feature>
<dbReference type="VEuPathDB" id="VectorBase:AMEC020134"/>
<feature type="signal peptide" evidence="1">
    <location>
        <begin position="1"/>
        <end position="24"/>
    </location>
</feature>